<accession>A0ABW1NDG6</accession>
<name>A0ABW1NDG6_9ACTN</name>
<dbReference type="Proteomes" id="UP001596137">
    <property type="component" value="Unassembled WGS sequence"/>
</dbReference>
<sequence>MSARPEQDMLSWLHCQILARQGAAEAVPHGPWHIEGRYPQGISNAEAIVIAETFTGPEVPPNIAQHIVAHDPRDTIAHCEYELWELARHEESPFRDCALCGSRDGDFPCQSLLRLAHAYRHLPGWRPEWAPE</sequence>
<organism evidence="1 2">
    <name type="scientific">Sphaerisporangium aureirubrum</name>
    <dbReference type="NCBI Taxonomy" id="1544736"/>
    <lineage>
        <taxon>Bacteria</taxon>
        <taxon>Bacillati</taxon>
        <taxon>Actinomycetota</taxon>
        <taxon>Actinomycetes</taxon>
        <taxon>Streptosporangiales</taxon>
        <taxon>Streptosporangiaceae</taxon>
        <taxon>Sphaerisporangium</taxon>
    </lineage>
</organism>
<dbReference type="InterPro" id="IPR046193">
    <property type="entry name" value="DUF6221"/>
</dbReference>
<protein>
    <submittedName>
        <fullName evidence="1">DUF6221 family protein</fullName>
    </submittedName>
</protein>
<reference evidence="2" key="1">
    <citation type="journal article" date="2019" name="Int. J. Syst. Evol. Microbiol.">
        <title>The Global Catalogue of Microorganisms (GCM) 10K type strain sequencing project: providing services to taxonomists for standard genome sequencing and annotation.</title>
        <authorList>
            <consortium name="The Broad Institute Genomics Platform"/>
            <consortium name="The Broad Institute Genome Sequencing Center for Infectious Disease"/>
            <person name="Wu L."/>
            <person name="Ma J."/>
        </authorList>
    </citation>
    <scope>NUCLEOTIDE SEQUENCE [LARGE SCALE GENOMIC DNA]</scope>
    <source>
        <strain evidence="2">JCM 30346</strain>
    </source>
</reference>
<keyword evidence="2" id="KW-1185">Reference proteome</keyword>
<evidence type="ECO:0000313" key="2">
    <source>
        <dbReference type="Proteomes" id="UP001596137"/>
    </source>
</evidence>
<dbReference type="Pfam" id="PF19730">
    <property type="entry name" value="DUF6221"/>
    <property type="match status" value="1"/>
</dbReference>
<comment type="caution">
    <text evidence="1">The sequence shown here is derived from an EMBL/GenBank/DDBJ whole genome shotgun (WGS) entry which is preliminary data.</text>
</comment>
<evidence type="ECO:0000313" key="1">
    <source>
        <dbReference type="EMBL" id="MFC6080943.1"/>
    </source>
</evidence>
<gene>
    <name evidence="1" type="ORF">ACFP1K_07205</name>
</gene>
<dbReference type="RefSeq" id="WP_380748262.1">
    <property type="nucleotide sequence ID" value="NZ_JBHSRF010000007.1"/>
</dbReference>
<dbReference type="EMBL" id="JBHSRF010000007">
    <property type="protein sequence ID" value="MFC6080943.1"/>
    <property type="molecule type" value="Genomic_DNA"/>
</dbReference>
<proteinExistence type="predicted"/>